<sequence>MLKKITVMALAALISAQASAHGIWFAERSKQLALIYGVGADDLDAVLRLPKIASVSGFDEDWDSVDVELTPTGPLLLVTSDDYPVAVSAVLNNGIWSNTGEGHWIGKGRDEVPNAILSEETIKYAVHLRGPLRKVPALPTQVLQIVPVGDSFPMLRGEMQTYQVLHKGKPVAGALVKNDFVNDPDAEPVVSGKDGKVTFPIRNQGLNVVVAVYDAPTDRPKIIDKYEYLATLSFVLPHAPE</sequence>
<accession>A0A1M5F1A4</accession>
<dbReference type="RefSeq" id="WP_073317638.1">
    <property type="nucleotide sequence ID" value="NZ_FQWD01000001.1"/>
</dbReference>
<organism evidence="2 3">
    <name type="scientific">Marisediminitalea aggregata</name>
    <dbReference type="NCBI Taxonomy" id="634436"/>
    <lineage>
        <taxon>Bacteria</taxon>
        <taxon>Pseudomonadati</taxon>
        <taxon>Pseudomonadota</taxon>
        <taxon>Gammaproteobacteria</taxon>
        <taxon>Alteromonadales</taxon>
        <taxon>Alteromonadaceae</taxon>
        <taxon>Marisediminitalea</taxon>
    </lineage>
</organism>
<dbReference type="OrthoDB" id="5368503at2"/>
<gene>
    <name evidence="2" type="ORF">SAMN05216361_0637</name>
</gene>
<dbReference type="STRING" id="634436.SAMN05216361_0637"/>
<evidence type="ECO:0000313" key="2">
    <source>
        <dbReference type="EMBL" id="SHF85323.1"/>
    </source>
</evidence>
<reference evidence="3" key="1">
    <citation type="submission" date="2016-11" db="EMBL/GenBank/DDBJ databases">
        <authorList>
            <person name="Varghese N."/>
            <person name="Submissions S."/>
        </authorList>
    </citation>
    <scope>NUCLEOTIDE SEQUENCE [LARGE SCALE GENOMIC DNA]</scope>
    <source>
        <strain evidence="3">CGMCC 1.8995</strain>
    </source>
</reference>
<dbReference type="EMBL" id="FQWD01000001">
    <property type="protein sequence ID" value="SHF85323.1"/>
    <property type="molecule type" value="Genomic_DNA"/>
</dbReference>
<keyword evidence="3" id="KW-1185">Reference proteome</keyword>
<keyword evidence="1" id="KW-0732">Signal</keyword>
<dbReference type="InterPro" id="IPR019613">
    <property type="entry name" value="DUF4198"/>
</dbReference>
<protein>
    <submittedName>
        <fullName evidence="2">Uncharacterized conserved protein, contains GH25 family domain</fullName>
    </submittedName>
</protein>
<dbReference type="Proteomes" id="UP000184520">
    <property type="component" value="Unassembled WGS sequence"/>
</dbReference>
<dbReference type="AlphaFoldDB" id="A0A1M5F1A4"/>
<name>A0A1M5F1A4_9ALTE</name>
<dbReference type="Pfam" id="PF10670">
    <property type="entry name" value="DUF4198"/>
    <property type="match status" value="1"/>
</dbReference>
<evidence type="ECO:0000256" key="1">
    <source>
        <dbReference type="SAM" id="SignalP"/>
    </source>
</evidence>
<proteinExistence type="predicted"/>
<feature type="signal peptide" evidence="1">
    <location>
        <begin position="1"/>
        <end position="20"/>
    </location>
</feature>
<evidence type="ECO:0000313" key="3">
    <source>
        <dbReference type="Proteomes" id="UP000184520"/>
    </source>
</evidence>
<feature type="chain" id="PRO_5012499853" evidence="1">
    <location>
        <begin position="21"/>
        <end position="241"/>
    </location>
</feature>